<evidence type="ECO:0008006" key="3">
    <source>
        <dbReference type="Google" id="ProtNLM"/>
    </source>
</evidence>
<proteinExistence type="predicted"/>
<dbReference type="InterPro" id="IPR014710">
    <property type="entry name" value="RmlC-like_jellyroll"/>
</dbReference>
<dbReference type="Proteomes" id="UP000564378">
    <property type="component" value="Unassembled WGS sequence"/>
</dbReference>
<name>A0A842I059_9SPHN</name>
<dbReference type="RefSeq" id="WP_185801353.1">
    <property type="nucleotide sequence ID" value="NZ_JACJVJ010000002.1"/>
</dbReference>
<reference evidence="1 2" key="1">
    <citation type="submission" date="2020-08" db="EMBL/GenBank/DDBJ databases">
        <title>Draft genome sequence of Parasphingopyxis sp. GrpM-11.</title>
        <authorList>
            <person name="Oh J."/>
            <person name="Roh D.-H."/>
        </authorList>
    </citation>
    <scope>NUCLEOTIDE SEQUENCE [LARGE SCALE GENOMIC DNA]</scope>
    <source>
        <strain evidence="1 2">GrpM-11</strain>
    </source>
</reference>
<accession>A0A842I059</accession>
<dbReference type="EMBL" id="JACJVJ010000002">
    <property type="protein sequence ID" value="MBC2778063.1"/>
    <property type="molecule type" value="Genomic_DNA"/>
</dbReference>
<dbReference type="AlphaFoldDB" id="A0A842I059"/>
<keyword evidence="2" id="KW-1185">Reference proteome</keyword>
<evidence type="ECO:0000313" key="2">
    <source>
        <dbReference type="Proteomes" id="UP000564378"/>
    </source>
</evidence>
<comment type="caution">
    <text evidence="1">The sequence shown here is derived from an EMBL/GenBank/DDBJ whole genome shotgun (WGS) entry which is preliminary data.</text>
</comment>
<organism evidence="1 2">
    <name type="scientific">Parasphingopyxis marina</name>
    <dbReference type="NCBI Taxonomy" id="2761622"/>
    <lineage>
        <taxon>Bacteria</taxon>
        <taxon>Pseudomonadati</taxon>
        <taxon>Pseudomonadota</taxon>
        <taxon>Alphaproteobacteria</taxon>
        <taxon>Sphingomonadales</taxon>
        <taxon>Sphingomonadaceae</taxon>
        <taxon>Parasphingopyxis</taxon>
    </lineage>
</organism>
<gene>
    <name evidence="1" type="ORF">H6P80_10595</name>
</gene>
<dbReference type="Gene3D" id="2.60.120.10">
    <property type="entry name" value="Jelly Rolls"/>
    <property type="match status" value="1"/>
</dbReference>
<protein>
    <recommendedName>
        <fullName evidence="3">Cupin domain-containing protein</fullName>
    </recommendedName>
</protein>
<dbReference type="SUPFAM" id="SSF51182">
    <property type="entry name" value="RmlC-like cupins"/>
    <property type="match status" value="2"/>
</dbReference>
<sequence length="282" mass="30918">MAEIIHTARMPWGENLAAQRSGGMAHKLLFEGEEGSPDNYMLVLADEKDDYFSPRHRHPWDQVRYCLTGTVPIGKGLGVAAGEAAYFPEGAHYGPQEGGGDRIELLLQFGGASKLGYFGAERLKAARIEMQAFGRFEKGVFSRTDGEGRTNQDAYEAIWQHITGEPLAYPDPAYKTPVVMRPEALAWSDTGETGVRRKLAGVFPHRGLTVALYDIAAGSTATLCDDGRLDFLYLLQGSGAIGPDRYEKESVVRSDWRATEILHAETDTRCLAIGVARVLRAP</sequence>
<evidence type="ECO:0000313" key="1">
    <source>
        <dbReference type="EMBL" id="MBC2778063.1"/>
    </source>
</evidence>
<dbReference type="InterPro" id="IPR011051">
    <property type="entry name" value="RmlC_Cupin_sf"/>
</dbReference>